<protein>
    <submittedName>
        <fullName evidence="2">Uncharacterized protein</fullName>
    </submittedName>
</protein>
<organism evidence="2 3">
    <name type="scientific">Pleurodeles waltl</name>
    <name type="common">Iberian ribbed newt</name>
    <dbReference type="NCBI Taxonomy" id="8319"/>
    <lineage>
        <taxon>Eukaryota</taxon>
        <taxon>Metazoa</taxon>
        <taxon>Chordata</taxon>
        <taxon>Craniata</taxon>
        <taxon>Vertebrata</taxon>
        <taxon>Euteleostomi</taxon>
        <taxon>Amphibia</taxon>
        <taxon>Batrachia</taxon>
        <taxon>Caudata</taxon>
        <taxon>Salamandroidea</taxon>
        <taxon>Salamandridae</taxon>
        <taxon>Pleurodelinae</taxon>
        <taxon>Pleurodeles</taxon>
    </lineage>
</organism>
<sequence length="129" mass="14253">MKTRSREGLAGAQRRGPQFLPGARAPRRPPSAGDRAVLLRAKAHPHWQLQHLDVNGSLVRSAISSASFSAPHYADGGAALTRSTRSVDARSTFPRSTASSWAIIQCLLSVIWEMYERGGNREREDREPY</sequence>
<keyword evidence="3" id="KW-1185">Reference proteome</keyword>
<proteinExistence type="predicted"/>
<dbReference type="Proteomes" id="UP001066276">
    <property type="component" value="Chromosome 6"/>
</dbReference>
<gene>
    <name evidence="2" type="ORF">NDU88_010328</name>
</gene>
<evidence type="ECO:0000256" key="1">
    <source>
        <dbReference type="SAM" id="MobiDB-lite"/>
    </source>
</evidence>
<dbReference type="EMBL" id="JANPWB010000010">
    <property type="protein sequence ID" value="KAJ1144026.1"/>
    <property type="molecule type" value="Genomic_DNA"/>
</dbReference>
<evidence type="ECO:0000313" key="3">
    <source>
        <dbReference type="Proteomes" id="UP001066276"/>
    </source>
</evidence>
<feature type="region of interest" description="Disordered" evidence="1">
    <location>
        <begin position="1"/>
        <end position="33"/>
    </location>
</feature>
<evidence type="ECO:0000313" key="2">
    <source>
        <dbReference type="EMBL" id="KAJ1144026.1"/>
    </source>
</evidence>
<reference evidence="2" key="1">
    <citation type="journal article" date="2022" name="bioRxiv">
        <title>Sequencing and chromosome-scale assembly of the giantPleurodeles waltlgenome.</title>
        <authorList>
            <person name="Brown T."/>
            <person name="Elewa A."/>
            <person name="Iarovenko S."/>
            <person name="Subramanian E."/>
            <person name="Araus A.J."/>
            <person name="Petzold A."/>
            <person name="Susuki M."/>
            <person name="Suzuki K.-i.T."/>
            <person name="Hayashi T."/>
            <person name="Toyoda A."/>
            <person name="Oliveira C."/>
            <person name="Osipova E."/>
            <person name="Leigh N.D."/>
            <person name="Simon A."/>
            <person name="Yun M.H."/>
        </authorList>
    </citation>
    <scope>NUCLEOTIDE SEQUENCE</scope>
    <source>
        <strain evidence="2">20211129_DDA</strain>
        <tissue evidence="2">Liver</tissue>
    </source>
</reference>
<accession>A0AAV7QXQ5</accession>
<comment type="caution">
    <text evidence="2">The sequence shown here is derived from an EMBL/GenBank/DDBJ whole genome shotgun (WGS) entry which is preliminary data.</text>
</comment>
<name>A0AAV7QXQ5_PLEWA</name>
<dbReference type="AlphaFoldDB" id="A0AAV7QXQ5"/>